<keyword evidence="3 8" id="KW-1134">Transmembrane beta strand</keyword>
<comment type="subcellular location">
    <subcellularLocation>
        <location evidence="1 8">Cell outer membrane</location>
        <topology evidence="1 8">Multi-pass membrane protein</topology>
    </subcellularLocation>
</comment>
<name>A0ABV7RSC0_9GAMM</name>
<protein>
    <submittedName>
        <fullName evidence="13">TonB-dependent receptor domain-containing protein</fullName>
    </submittedName>
</protein>
<evidence type="ECO:0000256" key="8">
    <source>
        <dbReference type="PROSITE-ProRule" id="PRU01360"/>
    </source>
</evidence>
<keyword evidence="6 8" id="KW-0472">Membrane</keyword>
<feature type="domain" description="TonB-dependent receptor-like beta-barrel" evidence="11">
    <location>
        <begin position="359"/>
        <end position="939"/>
    </location>
</feature>
<evidence type="ECO:0000256" key="4">
    <source>
        <dbReference type="ARBA" id="ARBA00022692"/>
    </source>
</evidence>
<dbReference type="Pfam" id="PF07715">
    <property type="entry name" value="Plug"/>
    <property type="match status" value="1"/>
</dbReference>
<accession>A0ABV7RSC0</accession>
<comment type="caution">
    <text evidence="13">The sequence shown here is derived from an EMBL/GenBank/DDBJ whole genome shotgun (WGS) entry which is preliminary data.</text>
</comment>
<keyword evidence="4 8" id="KW-0812">Transmembrane</keyword>
<evidence type="ECO:0000256" key="3">
    <source>
        <dbReference type="ARBA" id="ARBA00022452"/>
    </source>
</evidence>
<reference evidence="14" key="1">
    <citation type="journal article" date="2019" name="Int. J. Syst. Evol. Microbiol.">
        <title>The Global Catalogue of Microorganisms (GCM) 10K type strain sequencing project: providing services to taxonomists for standard genome sequencing and annotation.</title>
        <authorList>
            <consortium name="The Broad Institute Genomics Platform"/>
            <consortium name="The Broad Institute Genome Sequencing Center for Infectious Disease"/>
            <person name="Wu L."/>
            <person name="Ma J."/>
        </authorList>
    </citation>
    <scope>NUCLEOTIDE SEQUENCE [LARGE SCALE GENOMIC DNA]</scope>
    <source>
        <strain evidence="14">KCTC 42875</strain>
    </source>
</reference>
<evidence type="ECO:0000313" key="14">
    <source>
        <dbReference type="Proteomes" id="UP001595740"/>
    </source>
</evidence>
<dbReference type="InterPro" id="IPR012910">
    <property type="entry name" value="Plug_dom"/>
</dbReference>
<keyword evidence="5 9" id="KW-0798">TonB box</keyword>
<evidence type="ECO:0000256" key="5">
    <source>
        <dbReference type="ARBA" id="ARBA00023077"/>
    </source>
</evidence>
<feature type="region of interest" description="Disordered" evidence="10">
    <location>
        <begin position="1"/>
        <end position="37"/>
    </location>
</feature>
<dbReference type="Gene3D" id="2.40.170.20">
    <property type="entry name" value="TonB-dependent receptor, beta-barrel domain"/>
    <property type="match status" value="1"/>
</dbReference>
<evidence type="ECO:0000256" key="6">
    <source>
        <dbReference type="ARBA" id="ARBA00023136"/>
    </source>
</evidence>
<keyword evidence="13" id="KW-0675">Receptor</keyword>
<dbReference type="SUPFAM" id="SSF56935">
    <property type="entry name" value="Porins"/>
    <property type="match status" value="1"/>
</dbReference>
<keyword evidence="7 8" id="KW-0998">Cell outer membrane</keyword>
<keyword evidence="2 8" id="KW-0813">Transport</keyword>
<evidence type="ECO:0000256" key="7">
    <source>
        <dbReference type="ARBA" id="ARBA00023237"/>
    </source>
</evidence>
<dbReference type="InterPro" id="IPR036942">
    <property type="entry name" value="Beta-barrel_TonB_sf"/>
</dbReference>
<keyword evidence="14" id="KW-1185">Reference proteome</keyword>
<organism evidence="13 14">
    <name type="scientific">Lysobacter cavernae</name>
    <dbReference type="NCBI Taxonomy" id="1685901"/>
    <lineage>
        <taxon>Bacteria</taxon>
        <taxon>Pseudomonadati</taxon>
        <taxon>Pseudomonadota</taxon>
        <taxon>Gammaproteobacteria</taxon>
        <taxon>Lysobacterales</taxon>
        <taxon>Lysobacteraceae</taxon>
        <taxon>Lysobacter</taxon>
    </lineage>
</organism>
<gene>
    <name evidence="13" type="ORF">ACFOLC_11655</name>
</gene>
<dbReference type="PANTHER" id="PTHR47234">
    <property type="match status" value="1"/>
</dbReference>
<feature type="compositionally biased region" description="Polar residues" evidence="10">
    <location>
        <begin position="1"/>
        <end position="16"/>
    </location>
</feature>
<dbReference type="InterPro" id="IPR037066">
    <property type="entry name" value="Plug_dom_sf"/>
</dbReference>
<dbReference type="RefSeq" id="WP_386759435.1">
    <property type="nucleotide sequence ID" value="NZ_JBHRXK010000005.1"/>
</dbReference>
<evidence type="ECO:0000313" key="13">
    <source>
        <dbReference type="EMBL" id="MFC3551663.1"/>
    </source>
</evidence>
<dbReference type="Gene3D" id="2.170.130.10">
    <property type="entry name" value="TonB-dependent receptor, plug domain"/>
    <property type="match status" value="1"/>
</dbReference>
<evidence type="ECO:0000256" key="9">
    <source>
        <dbReference type="RuleBase" id="RU003357"/>
    </source>
</evidence>
<feature type="domain" description="TonB-dependent receptor plug" evidence="12">
    <location>
        <begin position="61"/>
        <end position="171"/>
    </location>
</feature>
<evidence type="ECO:0000259" key="11">
    <source>
        <dbReference type="Pfam" id="PF00593"/>
    </source>
</evidence>
<dbReference type="PANTHER" id="PTHR47234:SF2">
    <property type="entry name" value="TONB-DEPENDENT RECEPTOR"/>
    <property type="match status" value="1"/>
</dbReference>
<dbReference type="PROSITE" id="PS52016">
    <property type="entry name" value="TONB_DEPENDENT_REC_3"/>
    <property type="match status" value="1"/>
</dbReference>
<comment type="similarity">
    <text evidence="8 9">Belongs to the TonB-dependent receptor family.</text>
</comment>
<evidence type="ECO:0000256" key="1">
    <source>
        <dbReference type="ARBA" id="ARBA00004571"/>
    </source>
</evidence>
<evidence type="ECO:0000256" key="10">
    <source>
        <dbReference type="SAM" id="MobiDB-lite"/>
    </source>
</evidence>
<evidence type="ECO:0000256" key="2">
    <source>
        <dbReference type="ARBA" id="ARBA00022448"/>
    </source>
</evidence>
<dbReference type="EMBL" id="JBHRXK010000005">
    <property type="protein sequence ID" value="MFC3551663.1"/>
    <property type="molecule type" value="Genomic_DNA"/>
</dbReference>
<dbReference type="InterPro" id="IPR000531">
    <property type="entry name" value="Beta-barrel_TonB"/>
</dbReference>
<proteinExistence type="inferred from homology"/>
<evidence type="ECO:0000259" key="12">
    <source>
        <dbReference type="Pfam" id="PF07715"/>
    </source>
</evidence>
<dbReference type="Pfam" id="PF00593">
    <property type="entry name" value="TonB_dep_Rec_b-barrel"/>
    <property type="match status" value="1"/>
</dbReference>
<dbReference type="InterPro" id="IPR039426">
    <property type="entry name" value="TonB-dep_rcpt-like"/>
</dbReference>
<dbReference type="Proteomes" id="UP001595740">
    <property type="component" value="Unassembled WGS sequence"/>
</dbReference>
<sequence>MQASAVVQAQARTSHTPSQEAAPEEPGQEEGSSNPDFVEARTLDNVVVTGSRVARPDLVNPMPVSVIHMDEALRFGQTSLYDVLTQNPAIGIGNSLSSSVTGWDAGAAFVNLRNLGTNRSLTLIDGKRRVSSSARSSAVDIGTIPLGMIERVDIVTGGAAAVYGADAVTGAVNIITKKDIEETTLSATKSLSERGDSGEFNASISTGFKFADDRGRFTIGGTYTKTDPLYMSDRYDWTQQPFNLANPANTGTSDGIPDNITLYDYRQHYYAYEPNFWLAGDKKRYMLQSDGSVRAMVHDTFYGNGPAQFATGGGGDGRNLTDHYQFRGGEESASVLGLVDFYFTDSYRGAGWFNYAKTDYDGDFYPWRDDTRATFFGGAGGAKAYLDNPFLPDSIRAVMEEKGLTSLSIDRTYGNFPVRDEVHHRRTFTVGGELGGDLTDYIGWSAFVQYGKVEDHAIEGNVPWKSHWLAARDVIEVDGQPVCRDVAARAAGCVPLNIFSTSAPSQSLLDYVLNDRDEYRTTTQKLAGAQINGSAFELPAGDMNFAAGIEYRKDTLKNTDDPLALSGELVYGGGPGARSQLDVASDVSEVFAEVMLPVLADVSFAKRLDLELAYRYSDYSTVGGTDAWKAGLIWEPVQGFAVRGVRSRSVRTPNFGELYEPIFTSTTAGSISDPCMVGSYYATATRAANCKALGVPEPIVDPKIGPHITTGGNPELAPETSDSLTVGFVWQPSFLENFDLTVDYWDIEIADVVTQLSYTTILNLCVDLPSIDNPYCAAVGRNLTPGVPTQQHGVLLPAGAALWVKAQQDNISRLYARGIDVSARYRVDVGPGRLGFQFAGTYLLEHVTETTPGIEAGDVISDGAYSNPHVRASLTTTYDVGKFGVALLSRFLGHGRANVNAISNEQYDDNTVPSRTYHDLSARYSFDNGQTLSFGVSNLFDTKPPYMGFGEPGIYANSQVYDLVGRAYNLTWTYTF</sequence>